<accession>K7ACF8</accession>
<protein>
    <submittedName>
        <fullName evidence="1">Uncharacterized protein</fullName>
    </submittedName>
</protein>
<gene>
    <name evidence="1" type="ORF">GPLA_2135</name>
</gene>
<name>K7ACF8_9ALTE</name>
<keyword evidence="2" id="KW-1185">Reference proteome</keyword>
<reference evidence="2" key="1">
    <citation type="journal article" date="2014" name="Environ. Microbiol.">
        <title>Comparative genomics of the marine bacterial genus Glaciecola reveals the high degree of genomic diversity and genomic characteristic for cold adaptation.</title>
        <authorList>
            <person name="Qin Q.L."/>
            <person name="Xie B.B."/>
            <person name="Yu Y."/>
            <person name="Shu Y.L."/>
            <person name="Rong J.C."/>
            <person name="Zhang Y.J."/>
            <person name="Zhao D.L."/>
            <person name="Chen X.L."/>
            <person name="Zhang X.Y."/>
            <person name="Chen B."/>
            <person name="Zhou B.C."/>
            <person name="Zhang Y.Z."/>
        </authorList>
    </citation>
    <scope>NUCLEOTIDE SEQUENCE [LARGE SCALE GENOMIC DNA]</scope>
    <source>
        <strain evidence="2">LMG 21857</strain>
    </source>
</reference>
<dbReference type="Proteomes" id="UP000006322">
    <property type="component" value="Unassembled WGS sequence"/>
</dbReference>
<dbReference type="EMBL" id="BAER01000046">
    <property type="protein sequence ID" value="GAC33040.1"/>
    <property type="molecule type" value="Genomic_DNA"/>
</dbReference>
<sequence>MIALGIVHTAVKSLSSEETSNNQALRTNLVNVDGYTKVLHFKLNS</sequence>
<evidence type="ECO:0000313" key="1">
    <source>
        <dbReference type="EMBL" id="GAC33040.1"/>
    </source>
</evidence>
<proteinExistence type="predicted"/>
<comment type="caution">
    <text evidence="1">The sequence shown here is derived from an EMBL/GenBank/DDBJ whole genome shotgun (WGS) entry which is preliminary data.</text>
</comment>
<evidence type="ECO:0000313" key="2">
    <source>
        <dbReference type="Proteomes" id="UP000006322"/>
    </source>
</evidence>
<dbReference type="AlphaFoldDB" id="K7ACF8"/>
<organism evidence="1 2">
    <name type="scientific">Paraglaciecola polaris LMG 21857</name>
    <dbReference type="NCBI Taxonomy" id="1129793"/>
    <lineage>
        <taxon>Bacteria</taxon>
        <taxon>Pseudomonadati</taxon>
        <taxon>Pseudomonadota</taxon>
        <taxon>Gammaproteobacteria</taxon>
        <taxon>Alteromonadales</taxon>
        <taxon>Alteromonadaceae</taxon>
        <taxon>Paraglaciecola</taxon>
    </lineage>
</organism>